<accession>W0P394</accession>
<dbReference type="NCBIfam" id="NF002652">
    <property type="entry name" value="PRK02318.2-5"/>
    <property type="match status" value="1"/>
</dbReference>
<sequence>MKALHFGAGNIGRGFIGKTLSESGFNVIFSDINQNIVDTINNNKEYSVRIIGKNKNYVVNVTKVSAINFNDIKTKEIIASVSLITTAVGPLALNKLASILADGIILKIKKESIKPLNIIACENKVQASSALKKAVLEKICTKYHDYLDRYIGFVDCSIDTIIPVINHDKNNLFLMVEEFKEWIVNSNQFKGSIPNIIGMKLSNNLNPFIERKLLTLNTGHAIAAYLGLIKKHKTIHDAIVDKTIRPIVRLAMEESGAVLIKRHNFNKKDHLSYINKIFFRFENPFLSDTLERIARNPLQKLGKEERLIKPLLGSIEYKLPYINLAKGVAAAFHYQNQNDLESIKISSLIKRKGIKKTLIEICHLSENSPEVYSIISEYMSILKTII</sequence>
<reference evidence="9 10" key="1">
    <citation type="journal article" date="2013" name="BMC Genomics">
        <title>Comparative analysis of genome sequences from four strains of the Buchnera aphidicola Mp endosymbion of the green peach aphid, Myzus persicae.</title>
        <authorList>
            <person name="Jiang Z."/>
            <person name="Jones D.H."/>
            <person name="Khuri S."/>
            <person name="Tsinoremas N.F."/>
            <person name="Wyss T."/>
            <person name="Jander G."/>
            <person name="Wilson A.C."/>
        </authorList>
    </citation>
    <scope>NUCLEOTIDE SEQUENCE [LARGE SCALE GENOMIC DNA]</scope>
    <source>
        <strain evidence="10">str. USDA (Myzus persicae)</strain>
    </source>
</reference>
<dbReference type="Pfam" id="PF08125">
    <property type="entry name" value="Mannitol_dh_C"/>
    <property type="match status" value="1"/>
</dbReference>
<dbReference type="PANTHER" id="PTHR30524:SF0">
    <property type="entry name" value="ALTRONATE OXIDOREDUCTASE-RELATED"/>
    <property type="match status" value="1"/>
</dbReference>
<evidence type="ECO:0000313" key="9">
    <source>
        <dbReference type="EMBL" id="AHG59835.1"/>
    </source>
</evidence>
<feature type="domain" description="Mannitol dehydrogenase N-terminal" evidence="7">
    <location>
        <begin position="1"/>
        <end position="196"/>
    </location>
</feature>
<dbReference type="InterPro" id="IPR008927">
    <property type="entry name" value="6-PGluconate_DH-like_C_sf"/>
</dbReference>
<keyword evidence="4 6" id="KW-0560">Oxidoreductase</keyword>
<dbReference type="NCBIfam" id="NF002646">
    <property type="entry name" value="PRK02318.1-2"/>
    <property type="match status" value="1"/>
</dbReference>
<dbReference type="PATRIC" id="fig|1009856.3.peg.557"/>
<dbReference type="EC" id="1.1.1.17" evidence="2 6"/>
<evidence type="ECO:0000259" key="7">
    <source>
        <dbReference type="Pfam" id="PF01232"/>
    </source>
</evidence>
<keyword evidence="5 6" id="KW-0520">NAD</keyword>
<dbReference type="InterPro" id="IPR000669">
    <property type="entry name" value="Mannitol_DH"/>
</dbReference>
<gene>
    <name evidence="9" type="primary">mtld</name>
    <name evidence="6" type="synonym">mtlD</name>
    <name evidence="9" type="ORF">BUMPUSDA_CDS00034</name>
</gene>
<dbReference type="InterPro" id="IPR036291">
    <property type="entry name" value="NAD(P)-bd_dom_sf"/>
</dbReference>
<evidence type="ECO:0000256" key="3">
    <source>
        <dbReference type="ARBA" id="ARBA00016219"/>
    </source>
</evidence>
<dbReference type="EMBL" id="CP002697">
    <property type="protein sequence ID" value="AHG59835.1"/>
    <property type="molecule type" value="Genomic_DNA"/>
</dbReference>
<comment type="similarity">
    <text evidence="1 6">Belongs to the mannitol dehydrogenase family.</text>
</comment>
<evidence type="ECO:0000256" key="6">
    <source>
        <dbReference type="HAMAP-Rule" id="MF_00196"/>
    </source>
</evidence>
<dbReference type="Gene3D" id="1.10.1040.10">
    <property type="entry name" value="N-(1-d-carboxylethyl)-l-norvaline Dehydrogenase, domain 2"/>
    <property type="match status" value="1"/>
</dbReference>
<proteinExistence type="inferred from homology"/>
<dbReference type="Gene3D" id="3.40.50.720">
    <property type="entry name" value="NAD(P)-binding Rossmann-like Domain"/>
    <property type="match status" value="1"/>
</dbReference>
<dbReference type="InterPro" id="IPR013131">
    <property type="entry name" value="Mannitol_DH_N"/>
</dbReference>
<dbReference type="HAMAP" id="MF_00196">
    <property type="entry name" value="Mannitol_dehydrog"/>
    <property type="match status" value="1"/>
</dbReference>
<dbReference type="HOGENOM" id="CLU_036089_2_0_6"/>
<organism evidence="9 10">
    <name type="scientific">Buchnera aphidicola str. USDA</name>
    <name type="common">Myzus persicae</name>
    <dbReference type="NCBI Taxonomy" id="1009856"/>
    <lineage>
        <taxon>Bacteria</taxon>
        <taxon>Pseudomonadati</taxon>
        <taxon>Pseudomonadota</taxon>
        <taxon>Gammaproteobacteria</taxon>
        <taxon>Enterobacterales</taxon>
        <taxon>Erwiniaceae</taxon>
        <taxon>Buchnera</taxon>
    </lineage>
</organism>
<evidence type="ECO:0000256" key="2">
    <source>
        <dbReference type="ARBA" id="ARBA00012939"/>
    </source>
</evidence>
<feature type="binding site" evidence="6">
    <location>
        <begin position="3"/>
        <end position="14"/>
    </location>
    <ligand>
        <name>NAD(+)</name>
        <dbReference type="ChEBI" id="CHEBI:57540"/>
    </ligand>
</feature>
<dbReference type="GO" id="GO:0008926">
    <property type="term" value="F:mannitol-1-phosphate 5-dehydrogenase activity"/>
    <property type="evidence" value="ECO:0007669"/>
    <property type="project" value="UniProtKB-UniRule"/>
</dbReference>
<dbReference type="GO" id="GO:0019592">
    <property type="term" value="P:mannitol catabolic process"/>
    <property type="evidence" value="ECO:0007669"/>
    <property type="project" value="TreeGrafter"/>
</dbReference>
<dbReference type="Pfam" id="PF01232">
    <property type="entry name" value="Mannitol_dh"/>
    <property type="match status" value="1"/>
</dbReference>
<dbReference type="InterPro" id="IPR013328">
    <property type="entry name" value="6PGD_dom2"/>
</dbReference>
<name>W0P394_BUCMP</name>
<evidence type="ECO:0000259" key="8">
    <source>
        <dbReference type="Pfam" id="PF08125"/>
    </source>
</evidence>
<dbReference type="PRINTS" id="PR00084">
    <property type="entry name" value="MTLDHDRGNASE"/>
</dbReference>
<evidence type="ECO:0000313" key="10">
    <source>
        <dbReference type="Proteomes" id="UP000019087"/>
    </source>
</evidence>
<dbReference type="GO" id="GO:0005829">
    <property type="term" value="C:cytosol"/>
    <property type="evidence" value="ECO:0007669"/>
    <property type="project" value="TreeGrafter"/>
</dbReference>
<dbReference type="Proteomes" id="UP000019087">
    <property type="component" value="Chromosome"/>
</dbReference>
<evidence type="ECO:0000256" key="4">
    <source>
        <dbReference type="ARBA" id="ARBA00023002"/>
    </source>
</evidence>
<dbReference type="KEGG" id="bapu:BUMPUSDA_CDS00034"/>
<dbReference type="SUPFAM" id="SSF51735">
    <property type="entry name" value="NAD(P)-binding Rossmann-fold domains"/>
    <property type="match status" value="1"/>
</dbReference>
<dbReference type="AlphaFoldDB" id="W0P394"/>
<feature type="domain" description="Mannitol dehydrogenase C-terminal" evidence="8">
    <location>
        <begin position="204"/>
        <end position="345"/>
    </location>
</feature>
<comment type="catalytic activity">
    <reaction evidence="6">
        <text>D-mannitol 1-phosphate + NAD(+) = beta-D-fructose 6-phosphate + NADH + H(+)</text>
        <dbReference type="Rhea" id="RHEA:19661"/>
        <dbReference type="ChEBI" id="CHEBI:15378"/>
        <dbReference type="ChEBI" id="CHEBI:57540"/>
        <dbReference type="ChEBI" id="CHEBI:57634"/>
        <dbReference type="ChEBI" id="CHEBI:57945"/>
        <dbReference type="ChEBI" id="CHEBI:61381"/>
        <dbReference type="EC" id="1.1.1.17"/>
    </reaction>
</comment>
<dbReference type="InterPro" id="IPR013118">
    <property type="entry name" value="Mannitol_DH_C"/>
</dbReference>
<dbReference type="SUPFAM" id="SSF48179">
    <property type="entry name" value="6-phosphogluconate dehydrogenase C-terminal domain-like"/>
    <property type="match status" value="1"/>
</dbReference>
<dbReference type="InterPro" id="IPR023028">
    <property type="entry name" value="Mannitol_1_phos_5_DH"/>
</dbReference>
<dbReference type="NCBIfam" id="NF002650">
    <property type="entry name" value="PRK02318.2-2"/>
    <property type="match status" value="1"/>
</dbReference>
<evidence type="ECO:0000256" key="5">
    <source>
        <dbReference type="ARBA" id="ARBA00023027"/>
    </source>
</evidence>
<dbReference type="RefSeq" id="WP_025369187.1">
    <property type="nucleotide sequence ID" value="NZ_CP002697.1"/>
</dbReference>
<dbReference type="PANTHER" id="PTHR30524">
    <property type="entry name" value="MANNITOL-1-PHOSPHATE 5-DEHYDROGENASE"/>
    <property type="match status" value="1"/>
</dbReference>
<evidence type="ECO:0000256" key="1">
    <source>
        <dbReference type="ARBA" id="ARBA00006541"/>
    </source>
</evidence>
<protein>
    <recommendedName>
        <fullName evidence="3 6">Mannitol-1-phosphate 5-dehydrogenase</fullName>
        <ecNumber evidence="2 6">1.1.1.17</ecNumber>
    </recommendedName>
</protein>